<keyword evidence="2" id="KW-1185">Reference proteome</keyword>
<organism evidence="1 2">
    <name type="scientific">Avena sativa</name>
    <name type="common">Oat</name>
    <dbReference type="NCBI Taxonomy" id="4498"/>
    <lineage>
        <taxon>Eukaryota</taxon>
        <taxon>Viridiplantae</taxon>
        <taxon>Streptophyta</taxon>
        <taxon>Embryophyta</taxon>
        <taxon>Tracheophyta</taxon>
        <taxon>Spermatophyta</taxon>
        <taxon>Magnoliopsida</taxon>
        <taxon>Liliopsida</taxon>
        <taxon>Poales</taxon>
        <taxon>Poaceae</taxon>
        <taxon>BOP clade</taxon>
        <taxon>Pooideae</taxon>
        <taxon>Poodae</taxon>
        <taxon>Poeae</taxon>
        <taxon>Poeae Chloroplast Group 1 (Aveneae type)</taxon>
        <taxon>Aveninae</taxon>
        <taxon>Avena</taxon>
    </lineage>
</organism>
<evidence type="ECO:0000313" key="2">
    <source>
        <dbReference type="Proteomes" id="UP001732700"/>
    </source>
</evidence>
<protein>
    <submittedName>
        <fullName evidence="1">Uncharacterized protein</fullName>
    </submittedName>
</protein>
<proteinExistence type="predicted"/>
<dbReference type="Proteomes" id="UP001732700">
    <property type="component" value="Chromosome 2A"/>
</dbReference>
<sequence length="430" mass="47246">MNSTGTVARDWSRLPEDLLLIAMAAMEVPDVVRSGAVCSSWHAAYGTFRCLRLSTPKQPPCLFYACHGYGADAAALYSPSGNATFRVGFPDLGRHTIHGSAHGWLFITDEAANPHLLNPLTGARAALPPASTFERVKRSFSGNDGGVRYSVDIGFSKGAADICHISARKAMYYLYQQVAISSPAAAACVVLVVHRPCGALSFARTGDERWTTVSVQDPLNHADEDFGFIISAVHNDRDGLFYVMVETGAVHALDLGSPRRLVARSKVLVLPPTTVFWPDPQDIHYLVFTGCSDLLLVTRRRRTTWAEDYSNKARRRVEYSVATTDVWVDKVDVDRQMLVRLTGVGDNVLFLGRNNSPLCLPTSDYPMLSGDSAYLTTDHDDSFDPPIRRQDVGVFDLGSSTMRKLGDVWDALPHGGAPQVKDTRELRERT</sequence>
<reference evidence="1" key="2">
    <citation type="submission" date="2025-09" db="UniProtKB">
        <authorList>
            <consortium name="EnsemblPlants"/>
        </authorList>
    </citation>
    <scope>IDENTIFICATION</scope>
</reference>
<accession>A0ACD5UBM5</accession>
<name>A0ACD5UBM5_AVESA</name>
<dbReference type="EnsemblPlants" id="AVESA.00010b.r2.2AG0225630.1">
    <property type="protein sequence ID" value="AVESA.00010b.r2.2AG0225630.1.CDS"/>
    <property type="gene ID" value="AVESA.00010b.r2.2AG0225630"/>
</dbReference>
<evidence type="ECO:0000313" key="1">
    <source>
        <dbReference type="EnsemblPlants" id="AVESA.00010b.r2.2AG0225630.1.CDS"/>
    </source>
</evidence>
<reference evidence="1" key="1">
    <citation type="submission" date="2021-05" db="EMBL/GenBank/DDBJ databases">
        <authorList>
            <person name="Scholz U."/>
            <person name="Mascher M."/>
            <person name="Fiebig A."/>
        </authorList>
    </citation>
    <scope>NUCLEOTIDE SEQUENCE [LARGE SCALE GENOMIC DNA]</scope>
</reference>